<protein>
    <submittedName>
        <fullName evidence="1">Uncharacterized protein</fullName>
    </submittedName>
</protein>
<comment type="caution">
    <text evidence="1">The sequence shown here is derived from an EMBL/GenBank/DDBJ whole genome shotgun (WGS) entry which is preliminary data.</text>
</comment>
<proteinExistence type="predicted"/>
<dbReference type="AlphaFoldDB" id="A0A3S2YPP4"/>
<dbReference type="EMBL" id="SACP01000016">
    <property type="protein sequence ID" value="RVU16429.1"/>
    <property type="molecule type" value="Genomic_DNA"/>
</dbReference>
<evidence type="ECO:0000313" key="2">
    <source>
        <dbReference type="Proteomes" id="UP000286997"/>
    </source>
</evidence>
<accession>A0A3S2YPP4</accession>
<gene>
    <name evidence="1" type="ORF">EOE48_17240</name>
</gene>
<sequence length="71" mass="7715">MSCRHHSASAAPLRIDAVPSHDRKWRRWPSGLPRAVNDNHRPLTVGTAGAVLRSVTRSVLGLSLLALGLVR</sequence>
<keyword evidence="2" id="KW-1185">Reference proteome</keyword>
<reference evidence="1 2" key="1">
    <citation type="submission" date="2019-01" db="EMBL/GenBank/DDBJ databases">
        <authorList>
            <person name="Chen W.-M."/>
        </authorList>
    </citation>
    <scope>NUCLEOTIDE SEQUENCE [LARGE SCALE GENOMIC DNA]</scope>
    <source>
        <strain evidence="1 2">TER-1</strain>
    </source>
</reference>
<dbReference type="Proteomes" id="UP000286997">
    <property type="component" value="Unassembled WGS sequence"/>
</dbReference>
<dbReference type="OrthoDB" id="8004670at2"/>
<evidence type="ECO:0000313" key="1">
    <source>
        <dbReference type="EMBL" id="RVU16429.1"/>
    </source>
</evidence>
<dbReference type="RefSeq" id="WP_127731348.1">
    <property type="nucleotide sequence ID" value="NZ_SACP01000016.1"/>
</dbReference>
<name>A0A3S2YPP4_9HYPH</name>
<organism evidence="1 2">
    <name type="scientific">Methylobacterium oryzihabitans</name>
    <dbReference type="NCBI Taxonomy" id="2499852"/>
    <lineage>
        <taxon>Bacteria</taxon>
        <taxon>Pseudomonadati</taxon>
        <taxon>Pseudomonadota</taxon>
        <taxon>Alphaproteobacteria</taxon>
        <taxon>Hyphomicrobiales</taxon>
        <taxon>Methylobacteriaceae</taxon>
        <taxon>Methylobacterium</taxon>
    </lineage>
</organism>